<name>A0ABW4SUU7_9ACTN</name>
<proteinExistence type="predicted"/>
<accession>A0ABW4SUU7</accession>
<evidence type="ECO:0000256" key="1">
    <source>
        <dbReference type="SAM" id="MobiDB-lite"/>
    </source>
</evidence>
<evidence type="ECO:0000313" key="2">
    <source>
        <dbReference type="EMBL" id="MFD1932650.1"/>
    </source>
</evidence>
<gene>
    <name evidence="2" type="primary">gvpO</name>
    <name evidence="2" type="ORF">ACFSKW_14305</name>
</gene>
<organism evidence="2 3">
    <name type="scientific">Nonomuraea mangrovi</name>
    <dbReference type="NCBI Taxonomy" id="2316207"/>
    <lineage>
        <taxon>Bacteria</taxon>
        <taxon>Bacillati</taxon>
        <taxon>Actinomycetota</taxon>
        <taxon>Actinomycetes</taxon>
        <taxon>Streptosporangiales</taxon>
        <taxon>Streptosporangiaceae</taxon>
        <taxon>Nonomuraea</taxon>
    </lineage>
</organism>
<protein>
    <submittedName>
        <fullName evidence="2">Gas vesicle protein GvpO</fullName>
    </submittedName>
</protein>
<dbReference type="RefSeq" id="WP_379572709.1">
    <property type="nucleotide sequence ID" value="NZ_JBHUFV010000022.1"/>
</dbReference>
<feature type="compositionally biased region" description="Basic and acidic residues" evidence="1">
    <location>
        <begin position="8"/>
        <end position="26"/>
    </location>
</feature>
<dbReference type="Pfam" id="PF05800">
    <property type="entry name" value="GvpO"/>
    <property type="match status" value="1"/>
</dbReference>
<dbReference type="Proteomes" id="UP001597368">
    <property type="component" value="Unassembled WGS sequence"/>
</dbReference>
<keyword evidence="3" id="KW-1185">Reference proteome</keyword>
<feature type="region of interest" description="Disordered" evidence="1">
    <location>
        <begin position="1"/>
        <end position="26"/>
    </location>
</feature>
<comment type="caution">
    <text evidence="2">The sequence shown here is derived from an EMBL/GenBank/DDBJ whole genome shotgun (WGS) entry which is preliminary data.</text>
</comment>
<dbReference type="InterPro" id="IPR008634">
    <property type="entry name" value="Gas-vesicle_GvpO"/>
</dbReference>
<dbReference type="EMBL" id="JBHUFV010000022">
    <property type="protein sequence ID" value="MFD1932650.1"/>
    <property type="molecule type" value="Genomic_DNA"/>
</dbReference>
<reference evidence="3" key="1">
    <citation type="journal article" date="2019" name="Int. J. Syst. Evol. Microbiol.">
        <title>The Global Catalogue of Microorganisms (GCM) 10K type strain sequencing project: providing services to taxonomists for standard genome sequencing and annotation.</title>
        <authorList>
            <consortium name="The Broad Institute Genomics Platform"/>
            <consortium name="The Broad Institute Genome Sequencing Center for Infectious Disease"/>
            <person name="Wu L."/>
            <person name="Ma J."/>
        </authorList>
    </citation>
    <scope>NUCLEOTIDE SEQUENCE [LARGE SCALE GENOMIC DNA]</scope>
    <source>
        <strain evidence="3">ICMP 6774ER</strain>
    </source>
</reference>
<sequence>MPAKRRVARPEEDQADRPIRRRDRELTAATASEVGLRHIVDLTSREAESVTLVEPVEDGWVVVVEVVEDRRIPSSGDILALYEADLDLEGNLLAYRRKGRYRRGSGDNPYEGS</sequence>
<evidence type="ECO:0000313" key="3">
    <source>
        <dbReference type="Proteomes" id="UP001597368"/>
    </source>
</evidence>